<keyword evidence="1" id="KW-0472">Membrane</keyword>
<evidence type="ECO:0000256" key="1">
    <source>
        <dbReference type="SAM" id="Phobius"/>
    </source>
</evidence>
<organism evidence="2 3">
    <name type="scientific">Faecalicoccus acidiformans</name>
    <dbReference type="NCBI Taxonomy" id="915173"/>
    <lineage>
        <taxon>Bacteria</taxon>
        <taxon>Bacillati</taxon>
        <taxon>Bacillota</taxon>
        <taxon>Erysipelotrichia</taxon>
        <taxon>Erysipelotrichales</taxon>
        <taxon>Erysipelotrichaceae</taxon>
        <taxon>Faecalicoccus</taxon>
    </lineage>
</organism>
<comment type="caution">
    <text evidence="2">The sequence shown here is derived from an EMBL/GenBank/DDBJ whole genome shotgun (WGS) entry which is preliminary data.</text>
</comment>
<evidence type="ECO:0000313" key="3">
    <source>
        <dbReference type="Proteomes" id="UP000521313"/>
    </source>
</evidence>
<sequence length="107" mass="12043">MALKIAFCIWCLCGVFFIGTGIFCLRQKKPMGFWANDKAPKVKDIKGYNRALGKCWIIYGGVFILIGLPILSDQHSPWILISLLGALFDTLALILAYTMIITPRYIE</sequence>
<dbReference type="AlphaFoldDB" id="A0A7W8D2N5"/>
<feature type="transmembrane region" description="Helical" evidence="1">
    <location>
        <begin position="78"/>
        <end position="100"/>
    </location>
</feature>
<dbReference type="Proteomes" id="UP000521313">
    <property type="component" value="Unassembled WGS sequence"/>
</dbReference>
<dbReference type="EMBL" id="JACHHD010000007">
    <property type="protein sequence ID" value="MBB5184864.1"/>
    <property type="molecule type" value="Genomic_DNA"/>
</dbReference>
<gene>
    <name evidence="2" type="ORF">HNQ43_000910</name>
</gene>
<dbReference type="RefSeq" id="WP_183375217.1">
    <property type="nucleotide sequence ID" value="NZ_JACHHD010000007.1"/>
</dbReference>
<accession>A0A7W8D2N5</accession>
<feature type="transmembrane region" description="Helical" evidence="1">
    <location>
        <begin position="51"/>
        <end position="72"/>
    </location>
</feature>
<protein>
    <submittedName>
        <fullName evidence="2">Putative iron-regulated membrane protein</fullName>
    </submittedName>
</protein>
<reference evidence="2 3" key="1">
    <citation type="submission" date="2020-08" db="EMBL/GenBank/DDBJ databases">
        <title>Genomic Encyclopedia of Type Strains, Phase IV (KMG-IV): sequencing the most valuable type-strain genomes for metagenomic binning, comparative biology and taxonomic classification.</title>
        <authorList>
            <person name="Goeker M."/>
        </authorList>
    </citation>
    <scope>NUCLEOTIDE SEQUENCE [LARGE SCALE GENOMIC DNA]</scope>
    <source>
        <strain evidence="2 3">DSM 26963</strain>
    </source>
</reference>
<feature type="transmembrane region" description="Helical" evidence="1">
    <location>
        <begin position="6"/>
        <end position="25"/>
    </location>
</feature>
<name>A0A7W8D2N5_9FIRM</name>
<proteinExistence type="predicted"/>
<evidence type="ECO:0000313" key="2">
    <source>
        <dbReference type="EMBL" id="MBB5184864.1"/>
    </source>
</evidence>
<keyword evidence="1" id="KW-0812">Transmembrane</keyword>
<keyword evidence="1" id="KW-1133">Transmembrane helix</keyword>